<name>A0ABW4FVU7_9PSEU</name>
<evidence type="ECO:0000313" key="2">
    <source>
        <dbReference type="EMBL" id="MFD1534477.1"/>
    </source>
</evidence>
<comment type="caution">
    <text evidence="2">The sequence shown here is derived from an EMBL/GenBank/DDBJ whole genome shotgun (WGS) entry which is preliminary data.</text>
</comment>
<dbReference type="EMBL" id="JBHUCP010000035">
    <property type="protein sequence ID" value="MFD1534477.1"/>
    <property type="molecule type" value="Genomic_DNA"/>
</dbReference>
<sequence length="109" mass="11250">MKRLFWLGVGVAVGAYVTRRATEAAHSLTPAGVGANIADGLRELGAGLGAFGAEVRAGMTERERELAALVERQTGASLPTYSDALAEPQPTVSPAPRPGARARRAGAPR</sequence>
<feature type="compositionally biased region" description="Basic residues" evidence="1">
    <location>
        <begin position="100"/>
        <end position="109"/>
    </location>
</feature>
<proteinExistence type="predicted"/>
<protein>
    <recommendedName>
        <fullName evidence="4">Secreted protein</fullName>
    </recommendedName>
</protein>
<evidence type="ECO:0000313" key="3">
    <source>
        <dbReference type="Proteomes" id="UP001597145"/>
    </source>
</evidence>
<dbReference type="RefSeq" id="WP_343976083.1">
    <property type="nucleotide sequence ID" value="NZ_BAAAJG010000008.1"/>
</dbReference>
<organism evidence="2 3">
    <name type="scientific">Pseudonocardia aurantiaca</name>
    <dbReference type="NCBI Taxonomy" id="75290"/>
    <lineage>
        <taxon>Bacteria</taxon>
        <taxon>Bacillati</taxon>
        <taxon>Actinomycetota</taxon>
        <taxon>Actinomycetes</taxon>
        <taxon>Pseudonocardiales</taxon>
        <taxon>Pseudonocardiaceae</taxon>
        <taxon>Pseudonocardia</taxon>
    </lineage>
</organism>
<dbReference type="Proteomes" id="UP001597145">
    <property type="component" value="Unassembled WGS sequence"/>
</dbReference>
<evidence type="ECO:0008006" key="4">
    <source>
        <dbReference type="Google" id="ProtNLM"/>
    </source>
</evidence>
<reference evidence="3" key="1">
    <citation type="journal article" date="2019" name="Int. J. Syst. Evol. Microbiol.">
        <title>The Global Catalogue of Microorganisms (GCM) 10K type strain sequencing project: providing services to taxonomists for standard genome sequencing and annotation.</title>
        <authorList>
            <consortium name="The Broad Institute Genomics Platform"/>
            <consortium name="The Broad Institute Genome Sequencing Center for Infectious Disease"/>
            <person name="Wu L."/>
            <person name="Ma J."/>
        </authorList>
    </citation>
    <scope>NUCLEOTIDE SEQUENCE [LARGE SCALE GENOMIC DNA]</scope>
    <source>
        <strain evidence="3">JCM 12165</strain>
    </source>
</reference>
<accession>A0ABW4FVU7</accession>
<gene>
    <name evidence="2" type="ORF">ACFSCY_34160</name>
</gene>
<feature type="region of interest" description="Disordered" evidence="1">
    <location>
        <begin position="78"/>
        <end position="109"/>
    </location>
</feature>
<keyword evidence="3" id="KW-1185">Reference proteome</keyword>
<evidence type="ECO:0000256" key="1">
    <source>
        <dbReference type="SAM" id="MobiDB-lite"/>
    </source>
</evidence>